<reference evidence="9" key="3">
    <citation type="submission" date="2025-09" db="UniProtKB">
        <authorList>
            <consortium name="Ensembl"/>
        </authorList>
    </citation>
    <scope>IDENTIFICATION</scope>
</reference>
<comment type="similarity">
    <text evidence="2 8">Belongs to the V-ATPase 116 kDa subunit family.</text>
</comment>
<evidence type="ECO:0000256" key="3">
    <source>
        <dbReference type="ARBA" id="ARBA00022448"/>
    </source>
</evidence>
<evidence type="ECO:0000256" key="5">
    <source>
        <dbReference type="ARBA" id="ARBA00022989"/>
    </source>
</evidence>
<comment type="function">
    <text evidence="8">Essential component of the vacuolar proton pump (V-ATPase), a multimeric enzyme that catalyzes the translocation of protons across the membranes. Required for assembly and activity of the V-ATPase.</text>
</comment>
<dbReference type="GO" id="GO:0046961">
    <property type="term" value="F:proton-transporting ATPase activity, rotational mechanism"/>
    <property type="evidence" value="ECO:0007669"/>
    <property type="project" value="InterPro"/>
</dbReference>
<dbReference type="PANTHER" id="PTHR11629:SF91">
    <property type="entry name" value="V-TYPE PROTON ATPASE SUBUNIT A"/>
    <property type="match status" value="1"/>
</dbReference>
<feature type="transmembrane region" description="Helical" evidence="8">
    <location>
        <begin position="432"/>
        <end position="449"/>
    </location>
</feature>
<reference evidence="9" key="1">
    <citation type="submission" date="2021-04" db="EMBL/GenBank/DDBJ databases">
        <authorList>
            <consortium name="Wellcome Sanger Institute Data Sharing"/>
        </authorList>
    </citation>
    <scope>NUCLEOTIDE SEQUENCE [LARGE SCALE GENOMIC DNA]</scope>
</reference>
<sequence>MEDPSLLEESSTLLEPHEVNRGAALRLGFVAGVIGRERIPTFERMLWRVCRGNVFLRQAEIEDPLEDPATSDQVHKSVFIIFFQGDQLKNRVKKICEGFRATLYPCPETPQERKEMLAGVNARIDDLQMVLNQTEDHRQRVLQAAAKTVRVWFIKVRKMKAIYHTLNLCNIDVTQKCLIAEVWCPVSELDSIQFALRRGTEKSGSTVPSILNRMQTKQTPPTFNKTNKFTTGFQNIVDAYGIGNYREMNPEMYVKCENYLRQMFNMVFSGRYIILMMGLFSIYTGTIYNDCFSKALNVYGSSWSVRPMFNPQVGGNWTPDTLAGNNLLQLDPAVPGVFNGPYPIGIDPIWAISSNKLTFLNSFKMKMSVILGVIHMLFGVSLSLFNHLYFKKPLNIYLEFIPELVFMSSLFGYLIILVFYKWTTYNVFMSKDAPSLLITFINMFLFSYNDPTNKPLYKGQMILQSLLVILALACVPCMLIVKPLMLRRQHLQKQNQGVQNFGGVTVRNGPTDDQAEIIQHDQLEQQTEEEHEFDFADLAVHQAIHTIEYCLGCISNTASYLRLWALSLAHAQLSEVLWTMVMHIGLSSRSIGGFVGLAIIFFFFAILTVAILLIMEGLSAFLHALRLHWVEFQNKFYSGQGFKFHPFAFDSILDGKSED</sequence>
<evidence type="ECO:0000256" key="8">
    <source>
        <dbReference type="RuleBase" id="RU361189"/>
    </source>
</evidence>
<name>A0A7N6BWJ3_ANATE</name>
<organism evidence="9 10">
    <name type="scientific">Anabas testudineus</name>
    <name type="common">Climbing perch</name>
    <name type="synonym">Anthias testudineus</name>
    <dbReference type="NCBI Taxonomy" id="64144"/>
    <lineage>
        <taxon>Eukaryota</taxon>
        <taxon>Metazoa</taxon>
        <taxon>Chordata</taxon>
        <taxon>Craniata</taxon>
        <taxon>Vertebrata</taxon>
        <taxon>Euteleostomi</taxon>
        <taxon>Actinopterygii</taxon>
        <taxon>Neopterygii</taxon>
        <taxon>Teleostei</taxon>
        <taxon>Neoteleostei</taxon>
        <taxon>Acanthomorphata</taxon>
        <taxon>Anabantaria</taxon>
        <taxon>Anabantiformes</taxon>
        <taxon>Anabantoidei</taxon>
        <taxon>Anabantidae</taxon>
        <taxon>Anabas</taxon>
    </lineage>
</organism>
<dbReference type="Pfam" id="PF01496">
    <property type="entry name" value="V_ATPase_I"/>
    <property type="match status" value="2"/>
</dbReference>
<evidence type="ECO:0000313" key="9">
    <source>
        <dbReference type="Ensembl" id="ENSATEP00000068303.1"/>
    </source>
</evidence>
<dbReference type="OrthoDB" id="10264220at2759"/>
<dbReference type="GO" id="GO:0005886">
    <property type="term" value="C:plasma membrane"/>
    <property type="evidence" value="ECO:0007669"/>
    <property type="project" value="TreeGrafter"/>
</dbReference>
<gene>
    <name evidence="9" type="primary">ATP6V0A1</name>
</gene>
<feature type="transmembrane region" description="Helical" evidence="8">
    <location>
        <begin position="396"/>
        <end position="420"/>
    </location>
</feature>
<comment type="subcellular location">
    <subcellularLocation>
        <location evidence="1">Membrane</location>
        <topology evidence="1">Multi-pass membrane protein</topology>
    </subcellularLocation>
</comment>
<protein>
    <recommendedName>
        <fullName evidence="8">V-type proton ATPase subunit a</fullName>
    </recommendedName>
</protein>
<dbReference type="GeneTree" id="ENSGT00950000182881"/>
<keyword evidence="4 8" id="KW-0812">Transmembrane</keyword>
<keyword evidence="6 8" id="KW-0406">Ion transport</keyword>
<feature type="transmembrane region" description="Helical" evidence="8">
    <location>
        <begin position="369"/>
        <end position="390"/>
    </location>
</feature>
<keyword evidence="5 8" id="KW-1133">Transmembrane helix</keyword>
<dbReference type="GO" id="GO:0007035">
    <property type="term" value="P:vacuolar acidification"/>
    <property type="evidence" value="ECO:0007669"/>
    <property type="project" value="TreeGrafter"/>
</dbReference>
<dbReference type="InterPro" id="IPR002490">
    <property type="entry name" value="V-ATPase_116kDa_su"/>
</dbReference>
<dbReference type="Proteomes" id="UP000265040">
    <property type="component" value="Chromosome 8"/>
</dbReference>
<evidence type="ECO:0000256" key="2">
    <source>
        <dbReference type="ARBA" id="ARBA00009904"/>
    </source>
</evidence>
<dbReference type="GO" id="GO:0051117">
    <property type="term" value="F:ATPase binding"/>
    <property type="evidence" value="ECO:0007669"/>
    <property type="project" value="TreeGrafter"/>
</dbReference>
<dbReference type="GO" id="GO:0016471">
    <property type="term" value="C:vacuolar proton-transporting V-type ATPase complex"/>
    <property type="evidence" value="ECO:0007669"/>
    <property type="project" value="TreeGrafter"/>
</dbReference>
<evidence type="ECO:0000256" key="7">
    <source>
        <dbReference type="ARBA" id="ARBA00023136"/>
    </source>
</evidence>
<accession>A0A7N6BWJ3</accession>
<dbReference type="Ensembl" id="ENSATET00000060171.2">
    <property type="protein sequence ID" value="ENSATEP00000068303.1"/>
    <property type="gene ID" value="ENSATEG00000002275.3"/>
</dbReference>
<dbReference type="GO" id="GO:0033179">
    <property type="term" value="C:proton-transporting V-type ATPase, V0 domain"/>
    <property type="evidence" value="ECO:0007669"/>
    <property type="project" value="InterPro"/>
</dbReference>
<feature type="transmembrane region" description="Helical" evidence="8">
    <location>
        <begin position="263"/>
        <end position="284"/>
    </location>
</feature>
<keyword evidence="7 8" id="KW-0472">Membrane</keyword>
<feature type="transmembrane region" description="Helical" evidence="8">
    <location>
        <begin position="461"/>
        <end position="481"/>
    </location>
</feature>
<dbReference type="PANTHER" id="PTHR11629">
    <property type="entry name" value="VACUOLAR PROTON ATPASES"/>
    <property type="match status" value="1"/>
</dbReference>
<reference evidence="9" key="2">
    <citation type="submission" date="2025-08" db="UniProtKB">
        <authorList>
            <consortium name="Ensembl"/>
        </authorList>
    </citation>
    <scope>IDENTIFICATION</scope>
</reference>
<keyword evidence="8" id="KW-0375">Hydrogen ion transport</keyword>
<evidence type="ECO:0000256" key="4">
    <source>
        <dbReference type="ARBA" id="ARBA00022692"/>
    </source>
</evidence>
<evidence type="ECO:0000313" key="10">
    <source>
        <dbReference type="Proteomes" id="UP000265040"/>
    </source>
</evidence>
<proteinExistence type="inferred from homology"/>
<evidence type="ECO:0000256" key="6">
    <source>
        <dbReference type="ARBA" id="ARBA00023065"/>
    </source>
</evidence>
<dbReference type="AlphaFoldDB" id="A0A7N6BWJ3"/>
<evidence type="ECO:0000256" key="1">
    <source>
        <dbReference type="ARBA" id="ARBA00004141"/>
    </source>
</evidence>
<keyword evidence="10" id="KW-1185">Reference proteome</keyword>
<keyword evidence="3 8" id="KW-0813">Transport</keyword>
<feature type="transmembrane region" description="Helical" evidence="8">
    <location>
        <begin position="591"/>
        <end position="615"/>
    </location>
</feature>